<dbReference type="SUPFAM" id="SSF54637">
    <property type="entry name" value="Thioesterase/thiol ester dehydrase-isomerase"/>
    <property type="match status" value="2"/>
</dbReference>
<evidence type="ECO:0000256" key="5">
    <source>
        <dbReference type="ARBA" id="ARBA00022640"/>
    </source>
</evidence>
<evidence type="ECO:0000256" key="11">
    <source>
        <dbReference type="RuleBase" id="RU363096"/>
    </source>
</evidence>
<gene>
    <name evidence="15" type="ORF">DCAR_018326</name>
    <name evidence="16" type="ORF">DCAR_0520959</name>
</gene>
<feature type="domain" description="Acyl-ACP thioesterase-like C-terminal" evidence="14">
    <location>
        <begin position="296"/>
        <end position="396"/>
    </location>
</feature>
<protein>
    <recommendedName>
        <fullName evidence="11">Acyl-[acyl-carrier-protein] hydrolase</fullName>
        <ecNumber evidence="11">3.1.2.-</ecNumber>
    </recommendedName>
</protein>
<keyword evidence="4 11" id="KW-0150">Chloroplast</keyword>
<keyword evidence="6 11" id="KW-0378">Hydrolase</keyword>
<evidence type="ECO:0000256" key="4">
    <source>
        <dbReference type="ARBA" id="ARBA00022528"/>
    </source>
</evidence>
<evidence type="ECO:0000256" key="10">
    <source>
        <dbReference type="ARBA" id="ARBA00023160"/>
    </source>
</evidence>
<keyword evidence="5 11" id="KW-0934">Plastid</keyword>
<dbReference type="Gene3D" id="3.10.129.10">
    <property type="entry name" value="Hotdog Thioesterase"/>
    <property type="match status" value="1"/>
</dbReference>
<dbReference type="InterPro" id="IPR029069">
    <property type="entry name" value="HotDog_dom_sf"/>
</dbReference>
<dbReference type="GO" id="GO:0000036">
    <property type="term" value="F:acyl carrier activity"/>
    <property type="evidence" value="ECO:0007669"/>
    <property type="project" value="TreeGrafter"/>
</dbReference>
<keyword evidence="7 11" id="KW-0276">Fatty acid metabolism</keyword>
<dbReference type="KEGG" id="dcr:108221107"/>
<dbReference type="EMBL" id="LNRQ01000005">
    <property type="protein sequence ID" value="KZM95084.1"/>
    <property type="molecule type" value="Genomic_DNA"/>
</dbReference>
<dbReference type="GO" id="GO:0016297">
    <property type="term" value="F:fatty acyl-[ACP] hydrolase activity"/>
    <property type="evidence" value="ECO:0007669"/>
    <property type="project" value="InterPro"/>
</dbReference>
<dbReference type="GO" id="GO:0009507">
    <property type="term" value="C:chloroplast"/>
    <property type="evidence" value="ECO:0007669"/>
    <property type="project" value="UniProtKB-SubCell"/>
</dbReference>
<evidence type="ECO:0000313" key="16">
    <source>
        <dbReference type="EMBL" id="WOH01575.1"/>
    </source>
</evidence>
<dbReference type="Pfam" id="PF12590">
    <property type="entry name" value="Acyl-thio_N"/>
    <property type="match status" value="1"/>
</dbReference>
<dbReference type="InterPro" id="IPR002864">
    <property type="entry name" value="Acyl-ACP_thioesterase_NHD"/>
</dbReference>
<comment type="function">
    <text evidence="11">Plays an essential role in chain termination during de novo fatty acid synthesis.</text>
</comment>
<dbReference type="EC" id="3.1.2.-" evidence="11"/>
<dbReference type="Pfam" id="PF01643">
    <property type="entry name" value="Acyl-ACP_TE"/>
    <property type="match status" value="1"/>
</dbReference>
<evidence type="ECO:0000259" key="12">
    <source>
        <dbReference type="Pfam" id="PF01643"/>
    </source>
</evidence>
<organism evidence="15">
    <name type="scientific">Daucus carota subsp. sativus</name>
    <name type="common">Carrot</name>
    <dbReference type="NCBI Taxonomy" id="79200"/>
    <lineage>
        <taxon>Eukaryota</taxon>
        <taxon>Viridiplantae</taxon>
        <taxon>Streptophyta</taxon>
        <taxon>Embryophyta</taxon>
        <taxon>Tracheophyta</taxon>
        <taxon>Spermatophyta</taxon>
        <taxon>Magnoliopsida</taxon>
        <taxon>eudicotyledons</taxon>
        <taxon>Gunneridae</taxon>
        <taxon>Pentapetalae</taxon>
        <taxon>asterids</taxon>
        <taxon>campanulids</taxon>
        <taxon>Apiales</taxon>
        <taxon>Apiaceae</taxon>
        <taxon>Apioideae</taxon>
        <taxon>Scandiceae</taxon>
        <taxon>Daucinae</taxon>
        <taxon>Daucus</taxon>
        <taxon>Daucus sect. Daucus</taxon>
    </lineage>
</organism>
<evidence type="ECO:0000256" key="9">
    <source>
        <dbReference type="ARBA" id="ARBA00023098"/>
    </source>
</evidence>
<keyword evidence="8" id="KW-0809">Transit peptide</keyword>
<dbReference type="InterPro" id="IPR021113">
    <property type="entry name" value="Acyl-ACP-thioesterase_N"/>
</dbReference>
<dbReference type="STRING" id="79200.A0A164YZ62"/>
<keyword evidence="3 11" id="KW-0444">Lipid biosynthesis</keyword>
<dbReference type="InterPro" id="IPR045023">
    <property type="entry name" value="FATA/B"/>
</dbReference>
<proteinExistence type="inferred from homology"/>
<dbReference type="EMBL" id="CP093347">
    <property type="protein sequence ID" value="WOH01575.1"/>
    <property type="molecule type" value="Genomic_DNA"/>
</dbReference>
<sequence>MALFSISPVSDASSVKPGVNVGGLYASANTRRISQRSVTLKILQVRASAQSVPKLNGTRIVVMDGLKCDDIISCSPPPRAFIKEIPDWNMLLAVITSIFLTAEKQKTVLDWKPKRLDMLGDPFGLGRIVNDGLIFRQNFSIRSYEIGADMTVSVETLMNHLQETGINHLKHVGLLGDGFGSTPEMCKRNLIWVVTKMQIVINRYPTWGDVVQVDTWIAASGKNCVRRDWVFKDYGTGEILTKASSCYVTMNKQTRKLSKLPDEVRAELGTYFVDAPHAVDEDTRKLPKLTDSNAAYIQPGLTPSWSDLDVNQHVNNVKYVGWILQSAPQQVMKSHELESMTLEYKKECKWDNVLDSLTSVLQEGMDGFASCGEVECQHLLRLKDGADIMKGRTKWRPKRAY</sequence>
<keyword evidence="9 11" id="KW-0443">Lipid metabolism</keyword>
<evidence type="ECO:0000259" key="13">
    <source>
        <dbReference type="Pfam" id="PF12590"/>
    </source>
</evidence>
<evidence type="ECO:0000256" key="3">
    <source>
        <dbReference type="ARBA" id="ARBA00022516"/>
    </source>
</evidence>
<dbReference type="PANTHER" id="PTHR31727">
    <property type="entry name" value="OLEOYL-ACYL CARRIER PROTEIN THIOESTERASE 1, CHLOROPLASTIC"/>
    <property type="match status" value="1"/>
</dbReference>
<reference evidence="15" key="1">
    <citation type="journal article" date="2016" name="Nat. Genet.">
        <title>A high-quality carrot genome assembly provides new insights into carotenoid accumulation and asterid genome evolution.</title>
        <authorList>
            <person name="Iorizzo M."/>
            <person name="Ellison S."/>
            <person name="Senalik D."/>
            <person name="Zeng P."/>
            <person name="Satapoomin P."/>
            <person name="Huang J."/>
            <person name="Bowman M."/>
            <person name="Iovene M."/>
            <person name="Sanseverino W."/>
            <person name="Cavagnaro P."/>
            <person name="Yildiz M."/>
            <person name="Macko-Podgorni A."/>
            <person name="Moranska E."/>
            <person name="Grzebelus E."/>
            <person name="Grzebelus D."/>
            <person name="Ashrafi H."/>
            <person name="Zheng Z."/>
            <person name="Cheng S."/>
            <person name="Spooner D."/>
            <person name="Van Deynze A."/>
            <person name="Simon P."/>
        </authorList>
    </citation>
    <scope>NUCLEOTIDE SEQUENCE [LARGE SCALE GENOMIC DNA]</scope>
    <source>
        <tissue evidence="15">Leaf</tissue>
    </source>
</reference>
<name>A0A164YZ62_DAUCS</name>
<accession>A0A164YZ62</accession>
<reference evidence="16" key="2">
    <citation type="submission" date="2022-03" db="EMBL/GenBank/DDBJ databases">
        <title>Draft title - Genomic analysis of global carrot germplasm unveils the trajectory of domestication and the origin of high carotenoid orange carrot.</title>
        <authorList>
            <person name="Iorizzo M."/>
            <person name="Ellison S."/>
            <person name="Senalik D."/>
            <person name="Macko-Podgorni A."/>
            <person name="Grzebelus D."/>
            <person name="Bostan H."/>
            <person name="Rolling W."/>
            <person name="Curaba J."/>
            <person name="Simon P."/>
        </authorList>
    </citation>
    <scope>NUCLEOTIDE SEQUENCE</scope>
    <source>
        <tissue evidence="16">Leaf</tissue>
    </source>
</reference>
<evidence type="ECO:0000259" key="14">
    <source>
        <dbReference type="Pfam" id="PF20791"/>
    </source>
</evidence>
<dbReference type="FunFam" id="3.10.129.10:FF:000014">
    <property type="entry name" value="Acyl-[acyl-carrier-protein] hydrolase"/>
    <property type="match status" value="1"/>
</dbReference>
<feature type="domain" description="Acyl-ACP thioesterase N-terminal hotdog" evidence="12">
    <location>
        <begin position="133"/>
        <end position="267"/>
    </location>
</feature>
<keyword evidence="17" id="KW-1185">Reference proteome</keyword>
<dbReference type="OMA" id="QTTLHCE"/>
<evidence type="ECO:0000256" key="7">
    <source>
        <dbReference type="ARBA" id="ARBA00022832"/>
    </source>
</evidence>
<dbReference type="PANTHER" id="PTHR31727:SF2">
    <property type="entry name" value="PALMITOYL-ACYL CARRIER PROTEIN THIOESTERASE, CHLOROPLASTIC"/>
    <property type="match status" value="1"/>
</dbReference>
<dbReference type="Pfam" id="PF20791">
    <property type="entry name" value="Acyl-ACP_TE_C"/>
    <property type="match status" value="1"/>
</dbReference>
<evidence type="ECO:0000256" key="2">
    <source>
        <dbReference type="ARBA" id="ARBA00006500"/>
    </source>
</evidence>
<comment type="similarity">
    <text evidence="2 11">Belongs to the acyl-ACP thioesterase family.</text>
</comment>
<dbReference type="Proteomes" id="UP000077755">
    <property type="component" value="Chromosome 5"/>
</dbReference>
<dbReference type="InterPro" id="IPR049427">
    <property type="entry name" value="Acyl-ACP_TE_C"/>
</dbReference>
<evidence type="ECO:0000256" key="1">
    <source>
        <dbReference type="ARBA" id="ARBA00004229"/>
    </source>
</evidence>
<keyword evidence="10 11" id="KW-0275">Fatty acid biosynthesis</keyword>
<dbReference type="AlphaFoldDB" id="A0A164YZ62"/>
<dbReference type="OrthoDB" id="618395at2759"/>
<evidence type="ECO:0000313" key="15">
    <source>
        <dbReference type="EMBL" id="KZM95084.1"/>
    </source>
</evidence>
<dbReference type="Gramene" id="KZM95084">
    <property type="protein sequence ID" value="KZM95084"/>
    <property type="gene ID" value="DCAR_018326"/>
</dbReference>
<evidence type="ECO:0000313" key="17">
    <source>
        <dbReference type="Proteomes" id="UP000077755"/>
    </source>
</evidence>
<feature type="domain" description="Acyl-ACP-thioesterase N-terminal" evidence="13">
    <location>
        <begin position="2"/>
        <end position="121"/>
    </location>
</feature>
<comment type="subcellular location">
    <subcellularLocation>
        <location evidence="1 11">Plastid</location>
        <location evidence="1 11">Chloroplast</location>
    </subcellularLocation>
</comment>
<dbReference type="CDD" id="cd00586">
    <property type="entry name" value="4HBT"/>
    <property type="match status" value="1"/>
</dbReference>
<evidence type="ECO:0000256" key="8">
    <source>
        <dbReference type="ARBA" id="ARBA00022946"/>
    </source>
</evidence>
<evidence type="ECO:0000256" key="6">
    <source>
        <dbReference type="ARBA" id="ARBA00022801"/>
    </source>
</evidence>